<dbReference type="PROSITE" id="PS50887">
    <property type="entry name" value="GGDEF"/>
    <property type="match status" value="1"/>
</dbReference>
<dbReference type="SMART" id="SM01079">
    <property type="entry name" value="CHASE"/>
    <property type="match status" value="1"/>
</dbReference>
<evidence type="ECO:0000313" key="11">
    <source>
        <dbReference type="EMBL" id="RJX65320.1"/>
    </source>
</evidence>
<dbReference type="RefSeq" id="WP_120035226.1">
    <property type="nucleotide sequence ID" value="NZ_QVMU01000035.1"/>
</dbReference>
<accession>A0A3A6Q7S5</accession>
<dbReference type="InterPro" id="IPR043128">
    <property type="entry name" value="Rev_trsase/Diguanyl_cyclase"/>
</dbReference>
<dbReference type="EMBL" id="QVMU01000035">
    <property type="protein sequence ID" value="RJX65320.1"/>
    <property type="molecule type" value="Genomic_DNA"/>
</dbReference>
<keyword evidence="6" id="KW-0472">Membrane</keyword>
<dbReference type="Pfam" id="PF03924">
    <property type="entry name" value="CHASE"/>
    <property type="match status" value="1"/>
</dbReference>
<comment type="catalytic activity">
    <reaction evidence="7">
        <text>2 GTP = 3',3'-c-di-GMP + 2 diphosphate</text>
        <dbReference type="Rhea" id="RHEA:24898"/>
        <dbReference type="ChEBI" id="CHEBI:33019"/>
        <dbReference type="ChEBI" id="CHEBI:37565"/>
        <dbReference type="ChEBI" id="CHEBI:58805"/>
        <dbReference type="EC" id="2.7.7.65"/>
    </reaction>
</comment>
<gene>
    <name evidence="11" type="ORF">DZ860_21805</name>
</gene>
<dbReference type="FunFam" id="3.30.70.270:FF:000001">
    <property type="entry name" value="Diguanylate cyclase domain protein"/>
    <property type="match status" value="1"/>
</dbReference>
<comment type="subcellular location">
    <subcellularLocation>
        <location evidence="2">Membrane</location>
    </subcellularLocation>
</comment>
<dbReference type="EC" id="2.7.7.65" evidence="3"/>
<evidence type="ECO:0000313" key="12">
    <source>
        <dbReference type="Proteomes" id="UP000273252"/>
    </source>
</evidence>
<dbReference type="Pfam" id="PF00990">
    <property type="entry name" value="GGDEF"/>
    <property type="match status" value="1"/>
</dbReference>
<feature type="domain" description="GGDEF" evidence="10">
    <location>
        <begin position="314"/>
        <end position="447"/>
    </location>
</feature>
<dbReference type="Gene3D" id="3.30.450.350">
    <property type="entry name" value="CHASE domain"/>
    <property type="match status" value="1"/>
</dbReference>
<keyword evidence="12" id="KW-1185">Reference proteome</keyword>
<dbReference type="CDD" id="cd01949">
    <property type="entry name" value="GGDEF"/>
    <property type="match status" value="1"/>
</dbReference>
<evidence type="ECO:0000259" key="9">
    <source>
        <dbReference type="PROSITE" id="PS50839"/>
    </source>
</evidence>
<dbReference type="SUPFAM" id="SSF55073">
    <property type="entry name" value="Nucleotide cyclase"/>
    <property type="match status" value="1"/>
</dbReference>
<dbReference type="NCBIfam" id="TIGR00254">
    <property type="entry name" value="GGDEF"/>
    <property type="match status" value="1"/>
</dbReference>
<keyword evidence="4" id="KW-0812">Transmembrane</keyword>
<dbReference type="Proteomes" id="UP000273252">
    <property type="component" value="Unassembled WGS sequence"/>
</dbReference>
<comment type="caution">
    <text evidence="11">The sequence shown here is derived from an EMBL/GenBank/DDBJ whole genome shotgun (WGS) entry which is preliminary data.</text>
</comment>
<evidence type="ECO:0000256" key="1">
    <source>
        <dbReference type="ARBA" id="ARBA00001946"/>
    </source>
</evidence>
<organism evidence="11 12">
    <name type="scientific">Vibrio sinensis</name>
    <dbReference type="NCBI Taxonomy" id="2302434"/>
    <lineage>
        <taxon>Bacteria</taxon>
        <taxon>Pseudomonadati</taxon>
        <taxon>Pseudomonadota</taxon>
        <taxon>Gammaproteobacteria</taxon>
        <taxon>Vibrionales</taxon>
        <taxon>Vibrionaceae</taxon>
        <taxon>Vibrio</taxon>
    </lineage>
</organism>
<proteinExistence type="predicted"/>
<feature type="coiled-coil region" evidence="8">
    <location>
        <begin position="261"/>
        <end position="288"/>
    </location>
</feature>
<dbReference type="PROSITE" id="PS50839">
    <property type="entry name" value="CHASE"/>
    <property type="match status" value="1"/>
</dbReference>
<keyword evidence="5" id="KW-1133">Transmembrane helix</keyword>
<dbReference type="PANTHER" id="PTHR45138:SF9">
    <property type="entry name" value="DIGUANYLATE CYCLASE DGCM-RELATED"/>
    <property type="match status" value="1"/>
</dbReference>
<dbReference type="OrthoDB" id="9812260at2"/>
<dbReference type="InterPro" id="IPR050469">
    <property type="entry name" value="Diguanylate_Cyclase"/>
</dbReference>
<dbReference type="GO" id="GO:0007165">
    <property type="term" value="P:signal transduction"/>
    <property type="evidence" value="ECO:0007669"/>
    <property type="project" value="UniProtKB-ARBA"/>
</dbReference>
<evidence type="ECO:0000256" key="3">
    <source>
        <dbReference type="ARBA" id="ARBA00012528"/>
    </source>
</evidence>
<evidence type="ECO:0000256" key="4">
    <source>
        <dbReference type="ARBA" id="ARBA00022692"/>
    </source>
</evidence>
<dbReference type="InterPro" id="IPR042240">
    <property type="entry name" value="CHASE_sf"/>
</dbReference>
<sequence>MYKLYSLLCLIVTISISELVIYRTSVNEATHKKELLTTLSRSLQNKIIKVVTHAGFAAEAMGIYFQDGQQSPQTLTAIAKKIEKNNAYIDALMVAPNGVVSFVYPYEENKAAMGHDILNDNNRNDGALCALDSDNIVVIGPVKLVQNGKKAIIIRRPIFLDDNSFWGFTIAVIHNQKLMSTIQNELDKYRNIPFSLAGHDPDKNQENVIIHSKNFDGHYNYQDKLKIYNSDWTIQFNWPEKSHALMRAFLYTVSLMLTFCLYFFERTLHKKNNELKKLNRKLLNESRTDTLTGIYNRRAFNLFTKKHRENEKKLNGCIAFLDIDYFKDINDTYGHNVGDEVLKAFSAQCQALIRGSDMLVRWGGEEFLLFMPELDLSTATLVCERLRANTEKYTLSHSNANINFTVSIGVTSSYNGQCGIEQMIERADNALYQAKNNGRNQVVAIDILS</sequence>
<evidence type="ECO:0000256" key="6">
    <source>
        <dbReference type="ARBA" id="ARBA00023136"/>
    </source>
</evidence>
<feature type="domain" description="CHASE" evidence="9">
    <location>
        <begin position="96"/>
        <end position="184"/>
    </location>
</feature>
<evidence type="ECO:0000256" key="8">
    <source>
        <dbReference type="SAM" id="Coils"/>
    </source>
</evidence>
<evidence type="ECO:0000259" key="10">
    <source>
        <dbReference type="PROSITE" id="PS50887"/>
    </source>
</evidence>
<dbReference type="InterPro" id="IPR000160">
    <property type="entry name" value="GGDEF_dom"/>
</dbReference>
<dbReference type="InterPro" id="IPR029787">
    <property type="entry name" value="Nucleotide_cyclase"/>
</dbReference>
<evidence type="ECO:0000256" key="2">
    <source>
        <dbReference type="ARBA" id="ARBA00004370"/>
    </source>
</evidence>
<evidence type="ECO:0000256" key="7">
    <source>
        <dbReference type="ARBA" id="ARBA00034247"/>
    </source>
</evidence>
<dbReference type="InterPro" id="IPR006189">
    <property type="entry name" value="CHASE_dom"/>
</dbReference>
<dbReference type="AlphaFoldDB" id="A0A3A6Q7S5"/>
<dbReference type="SMART" id="SM00267">
    <property type="entry name" value="GGDEF"/>
    <property type="match status" value="1"/>
</dbReference>
<dbReference type="GO" id="GO:0016020">
    <property type="term" value="C:membrane"/>
    <property type="evidence" value="ECO:0007669"/>
    <property type="project" value="UniProtKB-SubCell"/>
</dbReference>
<reference evidence="11 12" key="1">
    <citation type="submission" date="2018-08" db="EMBL/GenBank/DDBJ databases">
        <title>Vibrio isolated from the Eastern China Marginal Seas.</title>
        <authorList>
            <person name="Li Y."/>
        </authorList>
    </citation>
    <scope>NUCLEOTIDE SEQUENCE [LARGE SCALE GENOMIC DNA]</scope>
    <source>
        <strain evidence="11 12">BEI233</strain>
    </source>
</reference>
<dbReference type="GO" id="GO:0052621">
    <property type="term" value="F:diguanylate cyclase activity"/>
    <property type="evidence" value="ECO:0007669"/>
    <property type="project" value="UniProtKB-EC"/>
</dbReference>
<evidence type="ECO:0000256" key="5">
    <source>
        <dbReference type="ARBA" id="ARBA00022989"/>
    </source>
</evidence>
<dbReference type="Gene3D" id="3.30.70.270">
    <property type="match status" value="1"/>
</dbReference>
<dbReference type="PANTHER" id="PTHR45138">
    <property type="entry name" value="REGULATORY COMPONENTS OF SENSORY TRANSDUCTION SYSTEM"/>
    <property type="match status" value="1"/>
</dbReference>
<comment type="cofactor">
    <cofactor evidence="1">
        <name>Mg(2+)</name>
        <dbReference type="ChEBI" id="CHEBI:18420"/>
    </cofactor>
</comment>
<protein>
    <recommendedName>
        <fullName evidence="3">diguanylate cyclase</fullName>
        <ecNumber evidence="3">2.7.7.65</ecNumber>
    </recommendedName>
</protein>
<keyword evidence="8" id="KW-0175">Coiled coil</keyword>
<name>A0A3A6Q7S5_9VIBR</name>